<proteinExistence type="predicted"/>
<name>A0A9W6DQL3_9EURO</name>
<dbReference type="Proteomes" id="UP001143548">
    <property type="component" value="Unassembled WGS sequence"/>
</dbReference>
<evidence type="ECO:0000313" key="2">
    <source>
        <dbReference type="Proteomes" id="UP001143548"/>
    </source>
</evidence>
<dbReference type="SUPFAM" id="SSF51182">
    <property type="entry name" value="RmlC-like cupins"/>
    <property type="match status" value="1"/>
</dbReference>
<dbReference type="InterPro" id="IPR014710">
    <property type="entry name" value="RmlC-like_jellyroll"/>
</dbReference>
<evidence type="ECO:0000313" key="1">
    <source>
        <dbReference type="EMBL" id="GKZ23467.1"/>
    </source>
</evidence>
<dbReference type="InterPro" id="IPR011051">
    <property type="entry name" value="RmlC_Cupin_sf"/>
</dbReference>
<organism evidence="1 2">
    <name type="scientific">Aspergillus brasiliensis</name>
    <dbReference type="NCBI Taxonomy" id="319629"/>
    <lineage>
        <taxon>Eukaryota</taxon>
        <taxon>Fungi</taxon>
        <taxon>Dikarya</taxon>
        <taxon>Ascomycota</taxon>
        <taxon>Pezizomycotina</taxon>
        <taxon>Eurotiomycetes</taxon>
        <taxon>Eurotiomycetidae</taxon>
        <taxon>Eurotiales</taxon>
        <taxon>Aspergillaceae</taxon>
        <taxon>Aspergillus</taxon>
        <taxon>Aspergillus subgen. Circumdati</taxon>
    </lineage>
</organism>
<sequence>MTTTQLPSDPSDPSDSSIQAGFNGAIITQERHIPPFVFAIEVTFHLAKWPPFLQNIKPPKHFHPHQEEYIEVLEGELCVEAGNQEYTLTPQSGRFCVRPWVNHRLYPPLVPARQVQQSHHEDDDDKTSKEEKVIRFLLSGQDTPETFKLDTLFFMNWYAYQEETVVVGKRVDVIQVMSMFDAGGSYLSLPEWVPFGPTLAMGLGILFGRWLGGLLGYQPYYRSWTRDGDWDMACDRMEGSFFQRRFAVREMKMD</sequence>
<accession>A0A9W6DQL3</accession>
<comment type="caution">
    <text evidence="1">The sequence shown here is derived from an EMBL/GenBank/DDBJ whole genome shotgun (WGS) entry which is preliminary data.</text>
</comment>
<reference evidence="1" key="1">
    <citation type="submission" date="2022-07" db="EMBL/GenBank/DDBJ databases">
        <title>Taxonomy of Aspergillus series Nigri: significant species reduction supported by multi-species coalescent approaches.</title>
        <authorList>
            <person name="Bian C."/>
            <person name="Kusuya Y."/>
            <person name="Sklenar F."/>
            <person name="D'hooge E."/>
            <person name="Yaguchi T."/>
            <person name="Takahashi H."/>
            <person name="Hubka V."/>
        </authorList>
    </citation>
    <scope>NUCLEOTIDE SEQUENCE</scope>
    <source>
        <strain evidence="1">CBS 733.88</strain>
    </source>
</reference>
<protein>
    <submittedName>
        <fullName evidence="1">Uncharacterized protein</fullName>
    </submittedName>
</protein>
<dbReference type="Gene3D" id="2.60.120.10">
    <property type="entry name" value="Jelly Rolls"/>
    <property type="match status" value="1"/>
</dbReference>
<dbReference type="AlphaFoldDB" id="A0A9W6DQL3"/>
<gene>
    <name evidence="1" type="ORF">AbraCBS73388_009838</name>
</gene>
<dbReference type="EMBL" id="BROQ01000068">
    <property type="protein sequence ID" value="GKZ23467.1"/>
    <property type="molecule type" value="Genomic_DNA"/>
</dbReference>